<dbReference type="Gene3D" id="1.10.10.60">
    <property type="entry name" value="Homeodomain-like"/>
    <property type="match status" value="1"/>
</dbReference>
<dbReference type="SMART" id="SM00342">
    <property type="entry name" value="HTH_ARAC"/>
    <property type="match status" value="1"/>
</dbReference>
<accession>A0A6S6ZHC5</accession>
<dbReference type="InterPro" id="IPR003313">
    <property type="entry name" value="AraC-bd"/>
</dbReference>
<organism evidence="5 6">
    <name type="scientific">Achromobacter pestifer</name>
    <dbReference type="NCBI Taxonomy" id="1353889"/>
    <lineage>
        <taxon>Bacteria</taxon>
        <taxon>Pseudomonadati</taxon>
        <taxon>Pseudomonadota</taxon>
        <taxon>Betaproteobacteria</taxon>
        <taxon>Burkholderiales</taxon>
        <taxon>Alcaligenaceae</taxon>
        <taxon>Achromobacter</taxon>
    </lineage>
</organism>
<name>A0A6S6ZHC5_9BURK</name>
<dbReference type="PANTHER" id="PTHR46796:SF2">
    <property type="entry name" value="TRANSCRIPTIONAL REGULATORY PROTEIN"/>
    <property type="match status" value="1"/>
</dbReference>
<dbReference type="InterPro" id="IPR050204">
    <property type="entry name" value="AraC_XylS_family_regulators"/>
</dbReference>
<dbReference type="Proteomes" id="UP000494108">
    <property type="component" value="Unassembled WGS sequence"/>
</dbReference>
<evidence type="ECO:0000256" key="1">
    <source>
        <dbReference type="ARBA" id="ARBA00023015"/>
    </source>
</evidence>
<keyword evidence="2" id="KW-0238">DNA-binding</keyword>
<dbReference type="RefSeq" id="WP_175172537.1">
    <property type="nucleotide sequence ID" value="NZ_CADIJX010000001.1"/>
</dbReference>
<feature type="domain" description="HTH araC/xylS-type" evidence="4">
    <location>
        <begin position="189"/>
        <end position="286"/>
    </location>
</feature>
<dbReference type="PANTHER" id="PTHR46796">
    <property type="entry name" value="HTH-TYPE TRANSCRIPTIONAL ACTIVATOR RHAS-RELATED"/>
    <property type="match status" value="1"/>
</dbReference>
<proteinExistence type="predicted"/>
<reference evidence="5 6" key="1">
    <citation type="submission" date="2020-04" db="EMBL/GenBank/DDBJ databases">
        <authorList>
            <person name="De Canck E."/>
        </authorList>
    </citation>
    <scope>NUCLEOTIDE SEQUENCE [LARGE SCALE GENOMIC DNA]</scope>
    <source>
        <strain evidence="5 6">LMG 3431</strain>
    </source>
</reference>
<dbReference type="InterPro" id="IPR009057">
    <property type="entry name" value="Homeodomain-like_sf"/>
</dbReference>
<sequence length="289" mass="32339">MRPAPAVLQEPGAPVLTGVPAAFDHPNDRAEFRRATHQPGVELYRAHIVRHAFEPHTHEAYGLGAIESGVERFRYRGTEHLAPSGSVVLMNPDELHTGRAETASGWRYRMVYIDPDVVARVTGEAGWWFDTAVGHDRAGAQRVTALLDTLWQAREPLAFDSALHTLLNEFRRHAQVPRRTPAEGALRFAPVVDYLRAHLSRRLTLEELAAVAGLSPFHFLRRFQAQYHATPQQMLMALRLFEAKRLLAAGIEPAQVALAAGLTDQAHLTRAFSRRYGVTPARYQKQVRA</sequence>
<keyword evidence="1" id="KW-0805">Transcription regulation</keyword>
<evidence type="ECO:0000313" key="5">
    <source>
        <dbReference type="EMBL" id="CAB3625539.1"/>
    </source>
</evidence>
<dbReference type="GO" id="GO:0003700">
    <property type="term" value="F:DNA-binding transcription factor activity"/>
    <property type="evidence" value="ECO:0007669"/>
    <property type="project" value="InterPro"/>
</dbReference>
<keyword evidence="3" id="KW-0804">Transcription</keyword>
<evidence type="ECO:0000259" key="4">
    <source>
        <dbReference type="PROSITE" id="PS01124"/>
    </source>
</evidence>
<dbReference type="Pfam" id="PF02311">
    <property type="entry name" value="AraC_binding"/>
    <property type="match status" value="1"/>
</dbReference>
<dbReference type="GO" id="GO:0043565">
    <property type="term" value="F:sequence-specific DNA binding"/>
    <property type="evidence" value="ECO:0007669"/>
    <property type="project" value="InterPro"/>
</dbReference>
<dbReference type="InterPro" id="IPR037923">
    <property type="entry name" value="HTH-like"/>
</dbReference>
<dbReference type="SUPFAM" id="SSF51215">
    <property type="entry name" value="Regulatory protein AraC"/>
    <property type="match status" value="1"/>
</dbReference>
<protein>
    <recommendedName>
        <fullName evidence="4">HTH araC/xylS-type domain-containing protein</fullName>
    </recommendedName>
</protein>
<dbReference type="InterPro" id="IPR018060">
    <property type="entry name" value="HTH_AraC"/>
</dbReference>
<keyword evidence="6" id="KW-1185">Reference proteome</keyword>
<evidence type="ECO:0000256" key="2">
    <source>
        <dbReference type="ARBA" id="ARBA00023125"/>
    </source>
</evidence>
<evidence type="ECO:0000313" key="6">
    <source>
        <dbReference type="Proteomes" id="UP000494108"/>
    </source>
</evidence>
<gene>
    <name evidence="5" type="ORF">LMG3431_00175</name>
</gene>
<dbReference type="EMBL" id="CADIJX010000001">
    <property type="protein sequence ID" value="CAB3625539.1"/>
    <property type="molecule type" value="Genomic_DNA"/>
</dbReference>
<dbReference type="PROSITE" id="PS01124">
    <property type="entry name" value="HTH_ARAC_FAMILY_2"/>
    <property type="match status" value="1"/>
</dbReference>
<dbReference type="Pfam" id="PF12833">
    <property type="entry name" value="HTH_18"/>
    <property type="match status" value="1"/>
</dbReference>
<dbReference type="SUPFAM" id="SSF46689">
    <property type="entry name" value="Homeodomain-like"/>
    <property type="match status" value="2"/>
</dbReference>
<dbReference type="AlphaFoldDB" id="A0A6S6ZHC5"/>
<evidence type="ECO:0000256" key="3">
    <source>
        <dbReference type="ARBA" id="ARBA00023163"/>
    </source>
</evidence>